<proteinExistence type="predicted"/>
<reference evidence="1 2" key="1">
    <citation type="submission" date="2021-06" db="EMBL/GenBank/DDBJ databases">
        <title>Caerostris darwini draft genome.</title>
        <authorList>
            <person name="Kono N."/>
            <person name="Arakawa K."/>
        </authorList>
    </citation>
    <scope>NUCLEOTIDE SEQUENCE [LARGE SCALE GENOMIC DNA]</scope>
</reference>
<evidence type="ECO:0000313" key="1">
    <source>
        <dbReference type="EMBL" id="GIY35167.1"/>
    </source>
</evidence>
<accession>A0AAV4SNZ8</accession>
<protein>
    <submittedName>
        <fullName evidence="1">Uncharacterized protein</fullName>
    </submittedName>
</protein>
<organism evidence="1 2">
    <name type="scientific">Caerostris darwini</name>
    <dbReference type="NCBI Taxonomy" id="1538125"/>
    <lineage>
        <taxon>Eukaryota</taxon>
        <taxon>Metazoa</taxon>
        <taxon>Ecdysozoa</taxon>
        <taxon>Arthropoda</taxon>
        <taxon>Chelicerata</taxon>
        <taxon>Arachnida</taxon>
        <taxon>Araneae</taxon>
        <taxon>Araneomorphae</taxon>
        <taxon>Entelegynae</taxon>
        <taxon>Araneoidea</taxon>
        <taxon>Araneidae</taxon>
        <taxon>Caerostris</taxon>
    </lineage>
</organism>
<dbReference type="AlphaFoldDB" id="A0AAV4SNZ8"/>
<dbReference type="Proteomes" id="UP001054837">
    <property type="component" value="Unassembled WGS sequence"/>
</dbReference>
<keyword evidence="2" id="KW-1185">Reference proteome</keyword>
<evidence type="ECO:0000313" key="2">
    <source>
        <dbReference type="Proteomes" id="UP001054837"/>
    </source>
</evidence>
<comment type="caution">
    <text evidence="1">The sequence shown here is derived from an EMBL/GenBank/DDBJ whole genome shotgun (WGS) entry which is preliminary data.</text>
</comment>
<gene>
    <name evidence="1" type="ORF">CDAR_207131</name>
</gene>
<sequence length="100" mass="11369">MSSVEVIIPVQAERNASSVPKRPLEVIFSQDHMPRNLSVRGNRWILWVYTIESSDILFVHTSSTPANRPELVDRCEVKRFATDLLKASSRNAVDWLCVTS</sequence>
<dbReference type="EMBL" id="BPLQ01008142">
    <property type="protein sequence ID" value="GIY35167.1"/>
    <property type="molecule type" value="Genomic_DNA"/>
</dbReference>
<name>A0AAV4SNZ8_9ARAC</name>